<dbReference type="InterPro" id="IPR004843">
    <property type="entry name" value="Calcineurin-like_PHP"/>
</dbReference>
<comment type="cofactor">
    <cofactor evidence="1">
        <name>Mn(2+)</name>
        <dbReference type="ChEBI" id="CHEBI:29035"/>
    </cofactor>
</comment>
<sequence length="444" mass="50217">MSRRPSLNYDHTGVGGHGHMMEGLLSGAADLSDAHHIRALCMDARRAFLQQPMLLKLRAPIKVVGDLHGQYSDLLRWFEAAGRPPDVDFLFLGDFVDRGPQSVEVITLLLALKTRYPKNVYLLRGNHECCTVNVRYGFYDECRSRYGSMLGGRLWKAFNRTFDCMPVAAVVAGIIFCAHGGLSPHLRYMGQIDRMPRPARVPKSGLMCDLLWSDPSDRPGDRGWRANVRRHVSYEYGADRVAEFLFRFRLKLVVRAHQASEIPLGLATSGLRPVNDCARVSPFLGTPGPGKLFEEIACSRPPIRRVQGNFPISVTRTSTARHISWEKFLSLQETKYFGLILDSTPDRAHRDQFAVVIRYCYKRLVVERFLTYIHILNQTGISMAEKCVDDGYKFFAQRKLVTVFSAPDYRGYGLPGAVMSVDEYAKYILVKTIKSDVLTGFVNR</sequence>
<keyword evidence="2" id="KW-0479">Metal-binding</keyword>
<name>A0A8B8FIZ4_9HEMI</name>
<comment type="catalytic activity">
    <reaction evidence="7 8">
        <text>O-phospho-L-threonyl-[protein] + H2O = L-threonyl-[protein] + phosphate</text>
        <dbReference type="Rhea" id="RHEA:47004"/>
        <dbReference type="Rhea" id="RHEA-COMP:11060"/>
        <dbReference type="Rhea" id="RHEA-COMP:11605"/>
        <dbReference type="ChEBI" id="CHEBI:15377"/>
        <dbReference type="ChEBI" id="CHEBI:30013"/>
        <dbReference type="ChEBI" id="CHEBI:43474"/>
        <dbReference type="ChEBI" id="CHEBI:61977"/>
        <dbReference type="EC" id="3.1.3.16"/>
    </reaction>
</comment>
<dbReference type="SUPFAM" id="SSF56300">
    <property type="entry name" value="Metallo-dependent phosphatases"/>
    <property type="match status" value="2"/>
</dbReference>
<keyword evidence="4" id="KW-0904">Protein phosphatase</keyword>
<dbReference type="InterPro" id="IPR031675">
    <property type="entry name" value="STPPase_N"/>
</dbReference>
<protein>
    <recommendedName>
        <fullName evidence="8">Serine/threonine-protein phosphatase</fullName>
        <ecNumber evidence="8">3.1.3.16</ecNumber>
    </recommendedName>
</protein>
<evidence type="ECO:0000256" key="6">
    <source>
        <dbReference type="ARBA" id="ARBA00047761"/>
    </source>
</evidence>
<dbReference type="PANTHER" id="PTHR11668:SF300">
    <property type="entry name" value="SERINE_THREONINE-PROTEIN PHOSPHATASE"/>
    <property type="match status" value="1"/>
</dbReference>
<dbReference type="Gene3D" id="3.60.21.10">
    <property type="match status" value="2"/>
</dbReference>
<keyword evidence="3 8" id="KW-0378">Hydrolase</keyword>
<evidence type="ECO:0000256" key="1">
    <source>
        <dbReference type="ARBA" id="ARBA00001936"/>
    </source>
</evidence>
<dbReference type="EC" id="3.1.3.16" evidence="8"/>
<dbReference type="SMART" id="SM00156">
    <property type="entry name" value="PP2Ac"/>
    <property type="match status" value="1"/>
</dbReference>
<dbReference type="RefSeq" id="XP_025410325.1">
    <property type="nucleotide sequence ID" value="XM_025554540.1"/>
</dbReference>
<evidence type="ECO:0000256" key="5">
    <source>
        <dbReference type="ARBA" id="ARBA00023211"/>
    </source>
</evidence>
<keyword evidence="5" id="KW-0464">Manganese</keyword>
<comment type="catalytic activity">
    <reaction evidence="6">
        <text>O-phospho-L-seryl-[protein] + H2O = L-seryl-[protein] + phosphate</text>
        <dbReference type="Rhea" id="RHEA:20629"/>
        <dbReference type="Rhea" id="RHEA-COMP:9863"/>
        <dbReference type="Rhea" id="RHEA-COMP:11604"/>
        <dbReference type="ChEBI" id="CHEBI:15377"/>
        <dbReference type="ChEBI" id="CHEBI:29999"/>
        <dbReference type="ChEBI" id="CHEBI:43474"/>
        <dbReference type="ChEBI" id="CHEBI:83421"/>
        <dbReference type="EC" id="3.1.3.16"/>
    </reaction>
</comment>
<dbReference type="PRINTS" id="PR00114">
    <property type="entry name" value="STPHPHTASE"/>
</dbReference>
<dbReference type="InterPro" id="IPR006186">
    <property type="entry name" value="Ser/Thr-sp_prot-phosphatase"/>
</dbReference>
<dbReference type="Pfam" id="PF16891">
    <property type="entry name" value="STPPase_N"/>
    <property type="match status" value="1"/>
</dbReference>
<evidence type="ECO:0000256" key="8">
    <source>
        <dbReference type="RuleBase" id="RU004273"/>
    </source>
</evidence>
<evidence type="ECO:0000256" key="4">
    <source>
        <dbReference type="ARBA" id="ARBA00022912"/>
    </source>
</evidence>
<organism evidence="10 11">
    <name type="scientific">Sipha flava</name>
    <name type="common">yellow sugarcane aphid</name>
    <dbReference type="NCBI Taxonomy" id="143950"/>
    <lineage>
        <taxon>Eukaryota</taxon>
        <taxon>Metazoa</taxon>
        <taxon>Ecdysozoa</taxon>
        <taxon>Arthropoda</taxon>
        <taxon>Hexapoda</taxon>
        <taxon>Insecta</taxon>
        <taxon>Pterygota</taxon>
        <taxon>Neoptera</taxon>
        <taxon>Paraneoptera</taxon>
        <taxon>Hemiptera</taxon>
        <taxon>Sternorrhyncha</taxon>
        <taxon>Aphidomorpha</taxon>
        <taxon>Aphidoidea</taxon>
        <taxon>Aphididae</taxon>
        <taxon>Sipha</taxon>
    </lineage>
</organism>
<accession>A0A8B8FIZ4</accession>
<comment type="similarity">
    <text evidence="8">Belongs to the PPP phosphatase family.</text>
</comment>
<dbReference type="GeneID" id="112683490"/>
<feature type="domain" description="Serine/threonine specific protein phosphatases" evidence="9">
    <location>
        <begin position="123"/>
        <end position="128"/>
    </location>
</feature>
<dbReference type="AlphaFoldDB" id="A0A8B8FIZ4"/>
<dbReference type="PANTHER" id="PTHR11668">
    <property type="entry name" value="SERINE/THREONINE PROTEIN PHOSPHATASE"/>
    <property type="match status" value="1"/>
</dbReference>
<dbReference type="GO" id="GO:0004722">
    <property type="term" value="F:protein serine/threonine phosphatase activity"/>
    <property type="evidence" value="ECO:0007669"/>
    <property type="project" value="UniProtKB-EC"/>
</dbReference>
<evidence type="ECO:0000259" key="9">
    <source>
        <dbReference type="PROSITE" id="PS00125"/>
    </source>
</evidence>
<gene>
    <name evidence="11" type="primary">LOC112683490</name>
</gene>
<evidence type="ECO:0000256" key="3">
    <source>
        <dbReference type="ARBA" id="ARBA00022801"/>
    </source>
</evidence>
<evidence type="ECO:0000256" key="2">
    <source>
        <dbReference type="ARBA" id="ARBA00022723"/>
    </source>
</evidence>
<dbReference type="PROSITE" id="PS00125">
    <property type="entry name" value="SER_THR_PHOSPHATASE"/>
    <property type="match status" value="1"/>
</dbReference>
<reference evidence="11" key="1">
    <citation type="submission" date="2025-08" db="UniProtKB">
        <authorList>
            <consortium name="RefSeq"/>
        </authorList>
    </citation>
    <scope>IDENTIFICATION</scope>
    <source>
        <tissue evidence="11">Whole body</tissue>
    </source>
</reference>
<dbReference type="OrthoDB" id="6582640at2759"/>
<dbReference type="InterPro" id="IPR050341">
    <property type="entry name" value="PP1_catalytic_subunit"/>
</dbReference>
<evidence type="ECO:0000313" key="10">
    <source>
        <dbReference type="Proteomes" id="UP000694846"/>
    </source>
</evidence>
<evidence type="ECO:0000256" key="7">
    <source>
        <dbReference type="ARBA" id="ARBA00048336"/>
    </source>
</evidence>
<keyword evidence="10" id="KW-1185">Reference proteome</keyword>
<dbReference type="GO" id="GO:0005634">
    <property type="term" value="C:nucleus"/>
    <property type="evidence" value="ECO:0007669"/>
    <property type="project" value="TreeGrafter"/>
</dbReference>
<dbReference type="InterPro" id="IPR029052">
    <property type="entry name" value="Metallo-depent_PP-like"/>
</dbReference>
<dbReference type="Pfam" id="PF00149">
    <property type="entry name" value="Metallophos"/>
    <property type="match status" value="1"/>
</dbReference>
<dbReference type="GO" id="GO:0005737">
    <property type="term" value="C:cytoplasm"/>
    <property type="evidence" value="ECO:0007669"/>
    <property type="project" value="TreeGrafter"/>
</dbReference>
<dbReference type="Proteomes" id="UP000694846">
    <property type="component" value="Unplaced"/>
</dbReference>
<evidence type="ECO:0000313" key="11">
    <source>
        <dbReference type="RefSeq" id="XP_025410325.1"/>
    </source>
</evidence>
<dbReference type="GO" id="GO:0046872">
    <property type="term" value="F:metal ion binding"/>
    <property type="evidence" value="ECO:0007669"/>
    <property type="project" value="UniProtKB-KW"/>
</dbReference>
<proteinExistence type="inferred from homology"/>